<reference evidence="2" key="1">
    <citation type="journal article" date="2019" name="Int. J. Syst. Evol. Microbiol.">
        <title>The Global Catalogue of Microorganisms (GCM) 10K type strain sequencing project: providing services to taxonomists for standard genome sequencing and annotation.</title>
        <authorList>
            <consortium name="The Broad Institute Genomics Platform"/>
            <consortium name="The Broad Institute Genome Sequencing Center for Infectious Disease"/>
            <person name="Wu L."/>
            <person name="Ma J."/>
        </authorList>
    </citation>
    <scope>NUCLEOTIDE SEQUENCE [LARGE SCALE GENOMIC DNA]</scope>
    <source>
        <strain evidence="2">KCTC 42986</strain>
    </source>
</reference>
<sequence length="121" mass="13646">MSLHESQSLLTNMTGRDNNQRVIEERLGQHAHCHGDQVVKFGQTHGQQRYRCKSCLRTFIALTGTPFVYLHDKSKLLEQAACMAEGLTIRKSAERVGLTGIVRFDGDTASWRICNSKSRPD</sequence>
<dbReference type="Proteomes" id="UP001595530">
    <property type="component" value="Unassembled WGS sequence"/>
</dbReference>
<evidence type="ECO:0000313" key="1">
    <source>
        <dbReference type="EMBL" id="MFC3108452.1"/>
    </source>
</evidence>
<accession>A0ABV7F3Q4</accession>
<protein>
    <recommendedName>
        <fullName evidence="3">Transposase</fullName>
    </recommendedName>
</protein>
<proteinExistence type="predicted"/>
<dbReference type="EMBL" id="JBHRTP010000031">
    <property type="protein sequence ID" value="MFC3108452.1"/>
    <property type="molecule type" value="Genomic_DNA"/>
</dbReference>
<keyword evidence="2" id="KW-1185">Reference proteome</keyword>
<organism evidence="1 2">
    <name type="scientific">Undibacterium arcticum</name>
    <dbReference type="NCBI Taxonomy" id="1762892"/>
    <lineage>
        <taxon>Bacteria</taxon>
        <taxon>Pseudomonadati</taxon>
        <taxon>Pseudomonadota</taxon>
        <taxon>Betaproteobacteria</taxon>
        <taxon>Burkholderiales</taxon>
        <taxon>Oxalobacteraceae</taxon>
        <taxon>Undibacterium</taxon>
    </lineage>
</organism>
<name>A0ABV7F3Q4_9BURK</name>
<dbReference type="RefSeq" id="WP_390331528.1">
    <property type="nucleotide sequence ID" value="NZ_JBHRTP010000031.1"/>
</dbReference>
<evidence type="ECO:0000313" key="2">
    <source>
        <dbReference type="Proteomes" id="UP001595530"/>
    </source>
</evidence>
<evidence type="ECO:0008006" key="3">
    <source>
        <dbReference type="Google" id="ProtNLM"/>
    </source>
</evidence>
<comment type="caution">
    <text evidence="1">The sequence shown here is derived from an EMBL/GenBank/DDBJ whole genome shotgun (WGS) entry which is preliminary data.</text>
</comment>
<gene>
    <name evidence="1" type="ORF">ACFOFO_10835</name>
</gene>